<evidence type="ECO:0000313" key="1">
    <source>
        <dbReference type="EMBL" id="QJB22836.1"/>
    </source>
</evidence>
<sequence>MSTYAELLITNNELKEAIVSVEAYRHRLARYQDLLDGRDVASEDLSKAMSFALESIDPAFSIKEGGIITLRALKDALVRAAKAARDIVRMVIETLTAFYVKFTGSISHVRKTQQKLSRRLAKLGNRTTNTRLTVSGLQRLSINGEFIGDRPDNLLDIKEVTNYILMTYPKMTSNIARNISRQALNILDNQGEVEYKTVKVVVDDSIRQLAERSELLGRANGEAINMLAEISRKLAEPVGNYTHWLAVTLKVWLTFVSHCITHYENEGI</sequence>
<evidence type="ECO:0000313" key="2">
    <source>
        <dbReference type="Proteomes" id="UP000502535"/>
    </source>
</evidence>
<accession>A0A6H2A9L3</accession>
<reference evidence="2" key="1">
    <citation type="submission" date="2020-03" db="EMBL/GenBank/DDBJ databases">
        <authorList>
            <person name="Olsen N.S."/>
            <person name="Forero-Junco L."/>
            <person name="Kot W."/>
            <person name="Hansen L.H."/>
        </authorList>
    </citation>
    <scope>NUCLEOTIDE SEQUENCE [LARGE SCALE GENOMIC DNA]</scope>
</reference>
<gene>
    <name evidence="1" type="ORF">fnug_193</name>
</gene>
<name>A0A6H2A9L3_9CAUD</name>
<dbReference type="Proteomes" id="UP000502535">
    <property type="component" value="Segment"/>
</dbReference>
<dbReference type="Pfam" id="PF12699">
    <property type="entry name" value="phiKZ_IP"/>
    <property type="match status" value="1"/>
</dbReference>
<protein>
    <recommendedName>
        <fullName evidence="3">Virion structural protein</fullName>
    </recommendedName>
</protein>
<proteinExistence type="predicted"/>
<dbReference type="InterPro" id="IPR024413">
    <property type="entry name" value="Phage_phiKZ_Orf92_int-head"/>
</dbReference>
<dbReference type="EMBL" id="MT133560">
    <property type="protein sequence ID" value="QJB22836.1"/>
    <property type="molecule type" value="Genomic_DNA"/>
</dbReference>
<evidence type="ECO:0008006" key="3">
    <source>
        <dbReference type="Google" id="ProtNLM"/>
    </source>
</evidence>
<organism evidence="1 2">
    <name type="scientific">Pseudomonas phage fnug</name>
    <dbReference type="NCBI Taxonomy" id="2719836"/>
    <lineage>
        <taxon>Viruses</taxon>
        <taxon>Duplodnaviria</taxon>
        <taxon>Heunggongvirae</taxon>
        <taxon>Uroviricota</taxon>
        <taxon>Caudoviricetes</taxon>
        <taxon>Chimalliviridae</taxon>
        <taxon>Phikzvirus</taxon>
        <taxon>Phikzvirus phiKZ</taxon>
    </lineage>
</organism>